<organism evidence="3 4">
    <name type="scientific">Mucuna pruriens</name>
    <name type="common">Velvet bean</name>
    <name type="synonym">Dolichos pruriens</name>
    <dbReference type="NCBI Taxonomy" id="157652"/>
    <lineage>
        <taxon>Eukaryota</taxon>
        <taxon>Viridiplantae</taxon>
        <taxon>Streptophyta</taxon>
        <taxon>Embryophyta</taxon>
        <taxon>Tracheophyta</taxon>
        <taxon>Spermatophyta</taxon>
        <taxon>Magnoliopsida</taxon>
        <taxon>eudicotyledons</taxon>
        <taxon>Gunneridae</taxon>
        <taxon>Pentapetalae</taxon>
        <taxon>rosids</taxon>
        <taxon>fabids</taxon>
        <taxon>Fabales</taxon>
        <taxon>Fabaceae</taxon>
        <taxon>Papilionoideae</taxon>
        <taxon>50 kb inversion clade</taxon>
        <taxon>NPAAA clade</taxon>
        <taxon>indigoferoid/millettioid clade</taxon>
        <taxon>Phaseoleae</taxon>
        <taxon>Mucuna</taxon>
    </lineage>
</organism>
<feature type="non-terminal residue" evidence="3">
    <location>
        <position position="1"/>
    </location>
</feature>
<dbReference type="Pfam" id="PF05699">
    <property type="entry name" value="Dimer_Tnp_hAT"/>
    <property type="match status" value="1"/>
</dbReference>
<sequence length="155" mass="18116">MYGAHTPHLQNIAIKVLSLTCSLSECEHNLSTFEYIHSKKRSRLEHQKFQDLVYVKYNQALMNAISIDIDDINEWIVGELDGEGEDAEMNWFLMMIDVSATRVAEHLKYTKRPTQMQRRDEHELSQDEGEEEHNSSCNGSDEDNDMELEEDEEDY</sequence>
<evidence type="ECO:0000313" key="4">
    <source>
        <dbReference type="Proteomes" id="UP000257109"/>
    </source>
</evidence>
<dbReference type="Proteomes" id="UP000257109">
    <property type="component" value="Unassembled WGS sequence"/>
</dbReference>
<feature type="region of interest" description="Disordered" evidence="1">
    <location>
        <begin position="109"/>
        <end position="155"/>
    </location>
</feature>
<dbReference type="OrthoDB" id="1930460at2759"/>
<reference evidence="3" key="1">
    <citation type="submission" date="2018-05" db="EMBL/GenBank/DDBJ databases">
        <title>Draft genome of Mucuna pruriens seed.</title>
        <authorList>
            <person name="Nnadi N.E."/>
            <person name="Vos R."/>
            <person name="Hasami M.H."/>
            <person name="Devisetty U.K."/>
            <person name="Aguiy J.C."/>
        </authorList>
    </citation>
    <scope>NUCLEOTIDE SEQUENCE [LARGE SCALE GENOMIC DNA]</scope>
    <source>
        <strain evidence="3">JCA_2017</strain>
    </source>
</reference>
<gene>
    <name evidence="3" type="ORF">CR513_08896</name>
</gene>
<dbReference type="EMBL" id="QJKJ01001558">
    <property type="protein sequence ID" value="RDY07047.1"/>
    <property type="molecule type" value="Genomic_DNA"/>
</dbReference>
<dbReference type="InterPro" id="IPR008906">
    <property type="entry name" value="HATC_C_dom"/>
</dbReference>
<accession>A0A371HW82</accession>
<evidence type="ECO:0000313" key="3">
    <source>
        <dbReference type="EMBL" id="RDY07047.1"/>
    </source>
</evidence>
<evidence type="ECO:0000256" key="1">
    <source>
        <dbReference type="SAM" id="MobiDB-lite"/>
    </source>
</evidence>
<feature type="compositionally biased region" description="Acidic residues" evidence="1">
    <location>
        <begin position="140"/>
        <end position="155"/>
    </location>
</feature>
<dbReference type="GO" id="GO:0046983">
    <property type="term" value="F:protein dimerization activity"/>
    <property type="evidence" value="ECO:0007669"/>
    <property type="project" value="InterPro"/>
</dbReference>
<evidence type="ECO:0000259" key="2">
    <source>
        <dbReference type="Pfam" id="PF05699"/>
    </source>
</evidence>
<dbReference type="AlphaFoldDB" id="A0A371HW82"/>
<dbReference type="STRING" id="157652.A0A371HW82"/>
<keyword evidence="4" id="KW-1185">Reference proteome</keyword>
<name>A0A371HW82_MUCPR</name>
<protein>
    <recommendedName>
        <fullName evidence="2">HAT C-terminal dimerisation domain-containing protein</fullName>
    </recommendedName>
</protein>
<feature type="domain" description="HAT C-terminal dimerisation" evidence="2">
    <location>
        <begin position="5"/>
        <end position="58"/>
    </location>
</feature>
<dbReference type="SUPFAM" id="SSF53098">
    <property type="entry name" value="Ribonuclease H-like"/>
    <property type="match status" value="1"/>
</dbReference>
<comment type="caution">
    <text evidence="3">The sequence shown here is derived from an EMBL/GenBank/DDBJ whole genome shotgun (WGS) entry which is preliminary data.</text>
</comment>
<dbReference type="InterPro" id="IPR012337">
    <property type="entry name" value="RNaseH-like_sf"/>
</dbReference>
<proteinExistence type="predicted"/>